<evidence type="ECO:0000313" key="1">
    <source>
        <dbReference type="EMBL" id="AYU66238.1"/>
    </source>
</evidence>
<protein>
    <submittedName>
        <fullName evidence="1">TjhC4</fullName>
    </submittedName>
</protein>
<organism evidence="1">
    <name type="scientific">Streptomyces aureus</name>
    <dbReference type="NCBI Taxonomy" id="193461"/>
    <lineage>
        <taxon>Bacteria</taxon>
        <taxon>Bacillati</taxon>
        <taxon>Actinomycetota</taxon>
        <taxon>Actinomycetes</taxon>
        <taxon>Kitasatosporales</taxon>
        <taxon>Streptomycetaceae</taxon>
        <taxon>Streptomyces</taxon>
    </lineage>
</organism>
<dbReference type="SUPFAM" id="SSF55961">
    <property type="entry name" value="Bet v1-like"/>
    <property type="match status" value="2"/>
</dbReference>
<proteinExistence type="predicted"/>
<sequence>MSVDVSAPTAAPRQHRTLHSTAIEAPAEVVYDIIADVTRWPQCFAPNVHVEHLRRDETSERIQIWATANGEVKHWISRRELDRANLSVTFRQEVSQPPVASMGGKWVITPTSPAGCLLELYHDFTAVDGSAEGEQWIRAALDRNSAAELDGIKRIAELADRLDELMFTFDDTVHIDGAGKDVFDFLDRADLWPERLPHVARLELTEETPGLQVMAMDTRTADGSTHTTESVRVVFGEDRIVYKQTTVPALMTAHTGRWTIVPAGRGGVDVTSRHTVIIKEAAIEKVLGEGKTVADARAYIHRALSTNSTNTLQHARAHAEARRG</sequence>
<name>A0A678XAW5_9ACTN</name>
<dbReference type="CDD" id="cd08861">
    <property type="entry name" value="OtcD1_ARO-CYC_like"/>
    <property type="match status" value="2"/>
</dbReference>
<dbReference type="EMBL" id="MH025886">
    <property type="protein sequence ID" value="AYU66238.1"/>
    <property type="molecule type" value="Genomic_DNA"/>
</dbReference>
<reference evidence="1" key="1">
    <citation type="submission" date="2018-03" db="EMBL/GenBank/DDBJ databases">
        <title>Multiplexed Activation and Characterization of a Cryptic Gene Cluster Reveal Two Series of Aromatic Polyketides Generated by a Divergent Biosynthetic Pathway.</title>
        <authorList>
            <person name="Ji Z.-Y."/>
            <person name="Nie Q.-Y."/>
            <person name="Yin Y."/>
            <person name="Zhang M."/>
            <person name="Pan H.-X."/>
            <person name="Hou X.-F."/>
            <person name="Tang G.-L."/>
        </authorList>
    </citation>
    <scope>NUCLEOTIDE SEQUENCE</scope>
    <source>
        <strain evidence="1">SP-371</strain>
    </source>
</reference>
<dbReference type="InterPro" id="IPR019587">
    <property type="entry name" value="Polyketide_cyclase/dehydratase"/>
</dbReference>
<accession>A0A678XAW5</accession>
<dbReference type="AlphaFoldDB" id="A0A678XAW5"/>
<dbReference type="Pfam" id="PF10604">
    <property type="entry name" value="Polyketide_cyc2"/>
    <property type="match status" value="2"/>
</dbReference>
<dbReference type="InterPro" id="IPR023393">
    <property type="entry name" value="START-like_dom_sf"/>
</dbReference>
<dbReference type="Gene3D" id="3.30.530.20">
    <property type="match status" value="2"/>
</dbReference>